<dbReference type="Proteomes" id="UP001238163">
    <property type="component" value="Unassembled WGS sequence"/>
</dbReference>
<dbReference type="PANTHER" id="PTHR36566">
    <property type="entry name" value="NICKEL INSERTION PROTEIN-RELATED"/>
    <property type="match status" value="1"/>
</dbReference>
<organism evidence="2 3">
    <name type="scientific">Oligosphaera ethanolica</name>
    <dbReference type="NCBI Taxonomy" id="760260"/>
    <lineage>
        <taxon>Bacteria</taxon>
        <taxon>Pseudomonadati</taxon>
        <taxon>Lentisphaerota</taxon>
        <taxon>Oligosphaeria</taxon>
        <taxon>Oligosphaerales</taxon>
        <taxon>Oligosphaeraceae</taxon>
        <taxon>Oligosphaera</taxon>
    </lineage>
</organism>
<evidence type="ECO:0000256" key="1">
    <source>
        <dbReference type="ARBA" id="ARBA00022596"/>
    </source>
</evidence>
<dbReference type="Gene3D" id="3.30.70.1380">
    <property type="entry name" value="Transcriptional regulatory protein pf0864 domain like"/>
    <property type="match status" value="1"/>
</dbReference>
<dbReference type="InterPro" id="IPR002822">
    <property type="entry name" value="Ni_insertion"/>
</dbReference>
<dbReference type="NCBIfam" id="TIGR00299">
    <property type="entry name" value="nickel pincer cofactor biosynthesis protein LarC"/>
    <property type="match status" value="1"/>
</dbReference>
<proteinExistence type="predicted"/>
<gene>
    <name evidence="2" type="ORF">J3R75_001277</name>
</gene>
<keyword evidence="3" id="KW-1185">Reference proteome</keyword>
<protein>
    <submittedName>
        <fullName evidence="2">Uncharacterized protein (TIGR00299 family) protein</fullName>
    </submittedName>
</protein>
<dbReference type="EMBL" id="JAUSVL010000001">
    <property type="protein sequence ID" value="MDQ0289170.1"/>
    <property type="molecule type" value="Genomic_DNA"/>
</dbReference>
<evidence type="ECO:0000313" key="2">
    <source>
        <dbReference type="EMBL" id="MDQ0289170.1"/>
    </source>
</evidence>
<keyword evidence="1" id="KW-0533">Nickel</keyword>
<sequence length="323" mass="34578">MSLIHGSSAAARAKARAEKIFRRLAAAEAAIHGVSPDDVHFHEVGAVDSIADIFGICLALEQLSVDVVYCSGYKIGHGTVRCAHGVMPVPAPATAKLLEGYAVTRLPIMGELTTPTGAAVLTALSEGALPSQPMTLLGTGYGHGRKEFELMPNVVRALLFEPADGKAGLQTDVVAVISFEVDDMSPEALGYLLERGLAAGALDVSFVAVQMKKNRPGTQVRVLARCEDAQRLATLALRETSTLGVRMREERRWVLSRQAELIQTPWGALRCKRVMRPGGHSELVPEYDSARELAMASGRPLRQIMDAARSWDGAADASGAEQR</sequence>
<evidence type="ECO:0000313" key="3">
    <source>
        <dbReference type="Proteomes" id="UP001238163"/>
    </source>
</evidence>
<accession>A0AAE3VF37</accession>
<dbReference type="Pfam" id="PF01969">
    <property type="entry name" value="Ni_insertion"/>
    <property type="match status" value="1"/>
</dbReference>
<reference evidence="2" key="1">
    <citation type="submission" date="2023-07" db="EMBL/GenBank/DDBJ databases">
        <title>Genomic Encyclopedia of Type Strains, Phase IV (KMG-IV): sequencing the most valuable type-strain genomes for metagenomic binning, comparative biology and taxonomic classification.</title>
        <authorList>
            <person name="Goeker M."/>
        </authorList>
    </citation>
    <scope>NUCLEOTIDE SEQUENCE</scope>
    <source>
        <strain evidence="2">DSM 24202</strain>
    </source>
</reference>
<dbReference type="PANTHER" id="PTHR36566:SF1">
    <property type="entry name" value="PYRIDINIUM-3,5-BISTHIOCARBOXYLIC ACID MONONUCLEOTIDE NICKEL INSERTION PROTEIN"/>
    <property type="match status" value="1"/>
</dbReference>
<dbReference type="AlphaFoldDB" id="A0AAE3VF37"/>
<comment type="caution">
    <text evidence="2">The sequence shown here is derived from an EMBL/GenBank/DDBJ whole genome shotgun (WGS) entry which is preliminary data.</text>
</comment>
<name>A0AAE3VF37_9BACT</name>